<feature type="transmembrane region" description="Helical" evidence="8">
    <location>
        <begin position="405"/>
        <end position="424"/>
    </location>
</feature>
<dbReference type="Proteomes" id="UP000000598">
    <property type="component" value="Chromosome A"/>
</dbReference>
<dbReference type="CDD" id="cd17322">
    <property type="entry name" value="MFS_ARN_like"/>
    <property type="match status" value="1"/>
</dbReference>
<sequence length="634" mass="71115">MSTEKNSVVGEDKVLKSTYSDDETNVIKSVNGAGVGVDEKQAGPTDLNEYGIPDYLKSSKSLTIRKTEILAEQYSSWQWRVVLLFSAFLCGYGYGLDGNLRSFYTTWATNSYSTHSLLSTIGVVNAVMGAASQIVYARLSDVYGRFTLFVTAIVFYVVGTIIESQAHDVQRYAAGAVFYNIGYVGVILIVLLILSDFSSLKWRLFYSFVPTWPFIINTWISGNIVDVAKPEQNWSWDIAMWAFIFPLSCLPLLGCMLHMKWRARQTEAWKELSSQKTYYQTHGLVQSLVQLFWKLDVIGVFFMIIILGCILVPLTLAGGISNKWNNPHIIAPFILGFVLIPFFIAWESKWAREPIAPFKLLRDRGIWAALCIAFLINFIFTMAAGYLYTILMVAVNESVTSATRISSVSTFTSTVFSPFFALFITRFTRLKPFIIAGCSLWMVAMGILFHFRSGQNSDKGIIGALVVWGLGTTMFTYPVTVSLQSVTSHENMATVTALSYTMYRIGSAVGSAVSGAIWTQLLYKQLLQHLDGDATLAASFYGSPLTYIAQYPWGTPVRDGVVQAYRYVQKYEVLVALVFTAPLFVFSLCLRDPPLTNEVAHENIKQGEYVDVEDDDPVANWIHDKWSRIRRKSD</sequence>
<keyword evidence="7 8" id="KW-0472">Membrane</keyword>
<dbReference type="PANTHER" id="PTHR23501">
    <property type="entry name" value="MAJOR FACILITATOR SUPERFAMILY"/>
    <property type="match status" value="1"/>
</dbReference>
<reference evidence="9 10" key="1">
    <citation type="journal article" date="2004" name="Nature">
        <title>Genome evolution in yeasts.</title>
        <authorList>
            <consortium name="Genolevures"/>
            <person name="Dujon B."/>
            <person name="Sherman D."/>
            <person name="Fischer G."/>
            <person name="Durrens P."/>
            <person name="Casaregola S."/>
            <person name="Lafontaine I."/>
            <person name="de Montigny J."/>
            <person name="Marck C."/>
            <person name="Neuveglise C."/>
            <person name="Talla E."/>
            <person name="Goffard N."/>
            <person name="Frangeul L."/>
            <person name="Aigle M."/>
            <person name="Anthouard V."/>
            <person name="Babour A."/>
            <person name="Barbe V."/>
            <person name="Barnay S."/>
            <person name="Blanchin S."/>
            <person name="Beckerich J.M."/>
            <person name="Beyne E."/>
            <person name="Bleykasten C."/>
            <person name="Boisrame A."/>
            <person name="Boyer J."/>
            <person name="Cattolico L."/>
            <person name="Confanioleri F."/>
            <person name="de Daruvar A."/>
            <person name="Despons L."/>
            <person name="Fabre E."/>
            <person name="Fairhead C."/>
            <person name="Ferry-Dumazet H."/>
            <person name="Groppi A."/>
            <person name="Hantraye F."/>
            <person name="Hennequin C."/>
            <person name="Jauniaux N."/>
            <person name="Joyet P."/>
            <person name="Kachouri R."/>
            <person name="Kerrest A."/>
            <person name="Koszul R."/>
            <person name="Lemaire M."/>
            <person name="Lesur I."/>
            <person name="Ma L."/>
            <person name="Muller H."/>
            <person name="Nicaud J.M."/>
            <person name="Nikolski M."/>
            <person name="Oztas S."/>
            <person name="Ozier-Kalogeropoulos O."/>
            <person name="Pellenz S."/>
            <person name="Potier S."/>
            <person name="Richard G.F."/>
            <person name="Straub M.L."/>
            <person name="Suleau A."/>
            <person name="Swennene D."/>
            <person name="Tekaia F."/>
            <person name="Wesolowski-Louvel M."/>
            <person name="Westhof E."/>
            <person name="Wirth B."/>
            <person name="Zeniou-Meyer M."/>
            <person name="Zivanovic I."/>
            <person name="Bolotin-Fukuhara M."/>
            <person name="Thierry A."/>
            <person name="Bouchier C."/>
            <person name="Caudron B."/>
            <person name="Scarpelli C."/>
            <person name="Gaillardin C."/>
            <person name="Weissenbach J."/>
            <person name="Wincker P."/>
            <person name="Souciet J.L."/>
        </authorList>
    </citation>
    <scope>NUCLEOTIDE SEQUENCE [LARGE SCALE GENOMIC DNA]</scope>
    <source>
        <strain evidence="10">ATCC 8585 / CBS 2359 / DSM 70799 / NBRC 1267 / NRRL Y-1140 / WM37</strain>
    </source>
</reference>
<feature type="transmembrane region" description="Helical" evidence="8">
    <location>
        <begin position="77"/>
        <end position="96"/>
    </location>
</feature>
<feature type="transmembrane region" description="Helical" evidence="8">
    <location>
        <begin position="329"/>
        <end position="346"/>
    </location>
</feature>
<dbReference type="EMBL" id="CR382121">
    <property type="protein sequence ID" value="CAH03045.1"/>
    <property type="molecule type" value="Genomic_DNA"/>
</dbReference>
<dbReference type="PANTHER" id="PTHR23501:SF92">
    <property type="entry name" value="GLUTATHIONE EXCHANGER 1-RELATED"/>
    <property type="match status" value="1"/>
</dbReference>
<evidence type="ECO:0000256" key="7">
    <source>
        <dbReference type="ARBA" id="ARBA00023136"/>
    </source>
</evidence>
<name>Q6CX82_KLULA</name>
<keyword evidence="10" id="KW-1185">Reference proteome</keyword>
<feature type="transmembrane region" description="Helical" evidence="8">
    <location>
        <begin position="174"/>
        <end position="194"/>
    </location>
</feature>
<dbReference type="HOGENOM" id="CLU_012970_2_1_1"/>
<evidence type="ECO:0000256" key="4">
    <source>
        <dbReference type="ARBA" id="ARBA00022692"/>
    </source>
</evidence>
<evidence type="ECO:0000256" key="2">
    <source>
        <dbReference type="ARBA" id="ARBA00008335"/>
    </source>
</evidence>
<comment type="similarity">
    <text evidence="2">Belongs to the major facilitator superfamily.</text>
</comment>
<evidence type="ECO:0000256" key="8">
    <source>
        <dbReference type="SAM" id="Phobius"/>
    </source>
</evidence>
<dbReference type="InParanoid" id="Q6CX82"/>
<dbReference type="GO" id="GO:0015343">
    <property type="term" value="F:siderophore-iron transmembrane transporter activity"/>
    <property type="evidence" value="ECO:0007669"/>
    <property type="project" value="TreeGrafter"/>
</dbReference>
<dbReference type="AlphaFoldDB" id="Q6CX82"/>
<feature type="transmembrane region" description="Helical" evidence="8">
    <location>
        <begin position="299"/>
        <end position="317"/>
    </location>
</feature>
<feature type="transmembrane region" description="Helical" evidence="8">
    <location>
        <begin position="573"/>
        <end position="590"/>
    </location>
</feature>
<evidence type="ECO:0000313" key="10">
    <source>
        <dbReference type="Proteomes" id="UP000000598"/>
    </source>
</evidence>
<dbReference type="GO" id="GO:0005886">
    <property type="term" value="C:plasma membrane"/>
    <property type="evidence" value="ECO:0007669"/>
    <property type="project" value="TreeGrafter"/>
</dbReference>
<feature type="transmembrane region" description="Helical" evidence="8">
    <location>
        <begin position="501"/>
        <end position="523"/>
    </location>
</feature>
<feature type="transmembrane region" description="Helical" evidence="8">
    <location>
        <begin position="461"/>
        <end position="481"/>
    </location>
</feature>
<dbReference type="KEGG" id="kla:KLLA0_A10439g"/>
<feature type="transmembrane region" description="Helical" evidence="8">
    <location>
        <begin position="142"/>
        <end position="162"/>
    </location>
</feature>
<dbReference type="InterPro" id="IPR036259">
    <property type="entry name" value="MFS_trans_sf"/>
</dbReference>
<keyword evidence="6" id="KW-0406">Ion transport</keyword>
<feature type="transmembrane region" description="Helical" evidence="8">
    <location>
        <begin position="238"/>
        <end position="257"/>
    </location>
</feature>
<feature type="transmembrane region" description="Helical" evidence="8">
    <location>
        <begin position="430"/>
        <end position="449"/>
    </location>
</feature>
<dbReference type="GO" id="GO:0005768">
    <property type="term" value="C:endosome"/>
    <property type="evidence" value="ECO:0007669"/>
    <property type="project" value="TreeGrafter"/>
</dbReference>
<keyword evidence="3" id="KW-0813">Transport</keyword>
<feature type="transmembrane region" description="Helical" evidence="8">
    <location>
        <begin position="117"/>
        <end position="136"/>
    </location>
</feature>
<comment type="subcellular location">
    <subcellularLocation>
        <location evidence="1">Endomembrane system</location>
        <topology evidence="1">Multi-pass membrane protein</topology>
    </subcellularLocation>
</comment>
<dbReference type="FunCoup" id="Q6CX82">
    <property type="interactions" value="29"/>
</dbReference>
<dbReference type="Gene3D" id="1.20.1250.20">
    <property type="entry name" value="MFS general substrate transporter like domains"/>
    <property type="match status" value="2"/>
</dbReference>
<proteinExistence type="inferred from homology"/>
<gene>
    <name evidence="9" type="ORF">KLLA0_A10439g</name>
</gene>
<dbReference type="FunFam" id="1.20.1250.20:FF:000197">
    <property type="entry name" value="Siderophore iron transporter 1"/>
    <property type="match status" value="1"/>
</dbReference>
<feature type="transmembrane region" description="Helical" evidence="8">
    <location>
        <begin position="366"/>
        <end position="393"/>
    </location>
</feature>
<keyword evidence="4 8" id="KW-0812">Transmembrane</keyword>
<evidence type="ECO:0000256" key="1">
    <source>
        <dbReference type="ARBA" id="ARBA00004127"/>
    </source>
</evidence>
<dbReference type="eggNOG" id="KOG0254">
    <property type="taxonomic scope" value="Eukaryota"/>
</dbReference>
<protein>
    <submittedName>
        <fullName evidence="9">KLLA0A10439p</fullName>
    </submittedName>
</protein>
<keyword evidence="5 8" id="KW-1133">Transmembrane helix</keyword>
<evidence type="ECO:0000256" key="3">
    <source>
        <dbReference type="ARBA" id="ARBA00022448"/>
    </source>
</evidence>
<dbReference type="GeneID" id="2896429"/>
<dbReference type="PaxDb" id="284590-Q6CX82"/>
<evidence type="ECO:0000256" key="6">
    <source>
        <dbReference type="ARBA" id="ARBA00023065"/>
    </source>
</evidence>
<accession>Q6CX82</accession>
<organism evidence="9 10">
    <name type="scientific">Kluyveromyces lactis (strain ATCC 8585 / CBS 2359 / DSM 70799 / NBRC 1267 / NRRL Y-1140 / WM37)</name>
    <name type="common">Yeast</name>
    <name type="synonym">Candida sphaerica</name>
    <dbReference type="NCBI Taxonomy" id="284590"/>
    <lineage>
        <taxon>Eukaryota</taxon>
        <taxon>Fungi</taxon>
        <taxon>Dikarya</taxon>
        <taxon>Ascomycota</taxon>
        <taxon>Saccharomycotina</taxon>
        <taxon>Saccharomycetes</taxon>
        <taxon>Saccharomycetales</taxon>
        <taxon>Saccharomycetaceae</taxon>
        <taxon>Kluyveromyces</taxon>
    </lineage>
</organism>
<evidence type="ECO:0000313" key="9">
    <source>
        <dbReference type="EMBL" id="CAH03045.1"/>
    </source>
</evidence>
<dbReference type="OMA" id="VPTWPFI"/>
<dbReference type="RefSeq" id="XP_451457.1">
    <property type="nucleotide sequence ID" value="XM_451457.1"/>
</dbReference>
<dbReference type="SUPFAM" id="SSF103473">
    <property type="entry name" value="MFS general substrate transporter"/>
    <property type="match status" value="1"/>
</dbReference>
<evidence type="ECO:0000256" key="5">
    <source>
        <dbReference type="ARBA" id="ARBA00022989"/>
    </source>
</evidence>
<dbReference type="GO" id="GO:0005774">
    <property type="term" value="C:vacuolar membrane"/>
    <property type="evidence" value="ECO:0007669"/>
    <property type="project" value="TreeGrafter"/>
</dbReference>